<proteinExistence type="predicted"/>
<evidence type="ECO:0000313" key="2">
    <source>
        <dbReference type="Proteomes" id="UP001601992"/>
    </source>
</evidence>
<dbReference type="InterPro" id="IPR029045">
    <property type="entry name" value="ClpP/crotonase-like_dom_sf"/>
</dbReference>
<protein>
    <submittedName>
        <fullName evidence="1">Enoyl-CoA hydratase-related protein</fullName>
    </submittedName>
</protein>
<organism evidence="1 2">
    <name type="scientific">Nocardia jiangxiensis</name>
    <dbReference type="NCBI Taxonomy" id="282685"/>
    <lineage>
        <taxon>Bacteria</taxon>
        <taxon>Bacillati</taxon>
        <taxon>Actinomycetota</taxon>
        <taxon>Actinomycetes</taxon>
        <taxon>Mycobacteriales</taxon>
        <taxon>Nocardiaceae</taxon>
        <taxon>Nocardia</taxon>
    </lineage>
</organism>
<dbReference type="Pfam" id="PF00378">
    <property type="entry name" value="ECH_1"/>
    <property type="match status" value="1"/>
</dbReference>
<evidence type="ECO:0000313" key="1">
    <source>
        <dbReference type="EMBL" id="MFF3566571.1"/>
    </source>
</evidence>
<dbReference type="PANTHER" id="PTHR11941:SF54">
    <property type="entry name" value="ENOYL-COA HYDRATASE, MITOCHONDRIAL"/>
    <property type="match status" value="1"/>
</dbReference>
<dbReference type="PANTHER" id="PTHR11941">
    <property type="entry name" value="ENOYL-COA HYDRATASE-RELATED"/>
    <property type="match status" value="1"/>
</dbReference>
<dbReference type="Gene3D" id="3.90.226.10">
    <property type="entry name" value="2-enoyl-CoA Hydratase, Chain A, domain 1"/>
    <property type="match status" value="1"/>
</dbReference>
<reference evidence="1 2" key="1">
    <citation type="submission" date="2024-10" db="EMBL/GenBank/DDBJ databases">
        <title>The Natural Products Discovery Center: Release of the First 8490 Sequenced Strains for Exploring Actinobacteria Biosynthetic Diversity.</title>
        <authorList>
            <person name="Kalkreuter E."/>
            <person name="Kautsar S.A."/>
            <person name="Yang D."/>
            <person name="Bader C.D."/>
            <person name="Teijaro C.N."/>
            <person name="Fluegel L."/>
            <person name="Davis C.M."/>
            <person name="Simpson J.R."/>
            <person name="Lauterbach L."/>
            <person name="Steele A.D."/>
            <person name="Gui C."/>
            <person name="Meng S."/>
            <person name="Li G."/>
            <person name="Viehrig K."/>
            <person name="Ye F."/>
            <person name="Su P."/>
            <person name="Kiefer A.F."/>
            <person name="Nichols A."/>
            <person name="Cepeda A.J."/>
            <person name="Yan W."/>
            <person name="Fan B."/>
            <person name="Jiang Y."/>
            <person name="Adhikari A."/>
            <person name="Zheng C.-J."/>
            <person name="Schuster L."/>
            <person name="Cowan T.M."/>
            <person name="Smanski M.J."/>
            <person name="Chevrette M.G."/>
            <person name="De Carvalho L.P.S."/>
            <person name="Shen B."/>
        </authorList>
    </citation>
    <scope>NUCLEOTIDE SEQUENCE [LARGE SCALE GENOMIC DNA]</scope>
    <source>
        <strain evidence="1 2">NPDC002593</strain>
    </source>
</reference>
<sequence>MSGVTVTTQDRIATVVIDRPPVNALSRDTYREIRQVFDSFRDRDDISVAVLTGAGDRVFCGGRDIHDLRVERSEPKPVNVADPMHLTREAFFAVRHCAVPVICAVNGAAVGAGVALAAVSDIVLAVQSATFALTEIDVGVLGAASFAQWMVGPAKARWMFYTGQRVPAEEMYRLGAIEAVVEPAELLPRAHALATVIAGKDPVAIRMAKASVVRTDTLPLETAYRTEQDYTRHLSAYPNSAEAISRFVDKR</sequence>
<comment type="caution">
    <text evidence="1">The sequence shown here is derived from an EMBL/GenBank/DDBJ whole genome shotgun (WGS) entry which is preliminary data.</text>
</comment>
<dbReference type="EMBL" id="JBIAQY010000001">
    <property type="protein sequence ID" value="MFF3566571.1"/>
    <property type="molecule type" value="Genomic_DNA"/>
</dbReference>
<name>A0ABW6RUC1_9NOCA</name>
<dbReference type="Proteomes" id="UP001601992">
    <property type="component" value="Unassembled WGS sequence"/>
</dbReference>
<accession>A0ABW6RUC1</accession>
<gene>
    <name evidence="1" type="ORF">ACFYXQ_02190</name>
</gene>
<dbReference type="InterPro" id="IPR001753">
    <property type="entry name" value="Enoyl-CoA_hydra/iso"/>
</dbReference>
<dbReference type="RefSeq" id="WP_040828773.1">
    <property type="nucleotide sequence ID" value="NZ_JBIAQY010000001.1"/>
</dbReference>
<dbReference type="SUPFAM" id="SSF52096">
    <property type="entry name" value="ClpP/crotonase"/>
    <property type="match status" value="1"/>
</dbReference>
<keyword evidence="2" id="KW-1185">Reference proteome</keyword>
<dbReference type="CDD" id="cd06558">
    <property type="entry name" value="crotonase-like"/>
    <property type="match status" value="1"/>
</dbReference>